<organism evidence="1 2">
    <name type="scientific">Streptomyces griseochromogenes</name>
    <dbReference type="NCBI Taxonomy" id="68214"/>
    <lineage>
        <taxon>Bacteria</taxon>
        <taxon>Bacillati</taxon>
        <taxon>Actinomycetota</taxon>
        <taxon>Actinomycetes</taxon>
        <taxon>Kitasatosporales</taxon>
        <taxon>Streptomycetaceae</taxon>
        <taxon>Streptomyces</taxon>
    </lineage>
</organism>
<dbReference type="EMBL" id="JAGGLP010000010">
    <property type="protein sequence ID" value="MBP2052219.1"/>
    <property type="molecule type" value="Genomic_DNA"/>
</dbReference>
<reference evidence="1 2" key="1">
    <citation type="submission" date="2021-03" db="EMBL/GenBank/DDBJ databases">
        <title>Genomic Encyclopedia of Type Strains, Phase IV (KMG-IV): sequencing the most valuable type-strain genomes for metagenomic binning, comparative biology and taxonomic classification.</title>
        <authorList>
            <person name="Goeker M."/>
        </authorList>
    </citation>
    <scope>NUCLEOTIDE SEQUENCE [LARGE SCALE GENOMIC DNA]</scope>
    <source>
        <strain evidence="1 2">DSM 40499</strain>
    </source>
</reference>
<evidence type="ECO:0000313" key="1">
    <source>
        <dbReference type="EMBL" id="MBP2052219.1"/>
    </source>
</evidence>
<dbReference type="Proteomes" id="UP001519309">
    <property type="component" value="Unassembled WGS sequence"/>
</dbReference>
<accession>A0ABS4LYC2</accession>
<sequence length="87" mass="8924">MGTGAVAVVAEGREDGVAEALRARVRVRRARADGGRARAVLPTPGAAAVPIRAAAGAVTLVRYLMIRFRSGGRVVGSGRRSAGDRLS</sequence>
<evidence type="ECO:0000313" key="2">
    <source>
        <dbReference type="Proteomes" id="UP001519309"/>
    </source>
</evidence>
<comment type="caution">
    <text evidence="1">The sequence shown here is derived from an EMBL/GenBank/DDBJ whole genome shotgun (WGS) entry which is preliminary data.</text>
</comment>
<protein>
    <submittedName>
        <fullName evidence="1">Uncharacterized protein</fullName>
    </submittedName>
</protein>
<name>A0ABS4LYC2_9ACTN</name>
<gene>
    <name evidence="1" type="ORF">J2Z21_005201</name>
</gene>
<proteinExistence type="predicted"/>
<keyword evidence="2" id="KW-1185">Reference proteome</keyword>